<gene>
    <name evidence="1" type="ORF">BpHYR1_053439</name>
</gene>
<reference evidence="1 2" key="1">
    <citation type="journal article" date="2018" name="Sci. Rep.">
        <title>Genomic signatures of local adaptation to the degree of environmental predictability in rotifers.</title>
        <authorList>
            <person name="Franch-Gras L."/>
            <person name="Hahn C."/>
            <person name="Garcia-Roger E.M."/>
            <person name="Carmona M.J."/>
            <person name="Serra M."/>
            <person name="Gomez A."/>
        </authorList>
    </citation>
    <scope>NUCLEOTIDE SEQUENCE [LARGE SCALE GENOMIC DNA]</scope>
    <source>
        <strain evidence="1">HYR1</strain>
    </source>
</reference>
<dbReference type="AlphaFoldDB" id="A0A3M7QHE6"/>
<proteinExistence type="predicted"/>
<dbReference type="Proteomes" id="UP000276133">
    <property type="component" value="Unassembled WGS sequence"/>
</dbReference>
<accession>A0A3M7QHE6</accession>
<dbReference type="EMBL" id="REGN01006099">
    <property type="protein sequence ID" value="RNA10866.1"/>
    <property type="molecule type" value="Genomic_DNA"/>
</dbReference>
<evidence type="ECO:0000313" key="1">
    <source>
        <dbReference type="EMBL" id="RNA10866.1"/>
    </source>
</evidence>
<organism evidence="1 2">
    <name type="scientific">Brachionus plicatilis</name>
    <name type="common">Marine rotifer</name>
    <name type="synonym">Brachionus muelleri</name>
    <dbReference type="NCBI Taxonomy" id="10195"/>
    <lineage>
        <taxon>Eukaryota</taxon>
        <taxon>Metazoa</taxon>
        <taxon>Spiralia</taxon>
        <taxon>Gnathifera</taxon>
        <taxon>Rotifera</taxon>
        <taxon>Eurotatoria</taxon>
        <taxon>Monogononta</taxon>
        <taxon>Pseudotrocha</taxon>
        <taxon>Ploima</taxon>
        <taxon>Brachionidae</taxon>
        <taxon>Brachionus</taxon>
    </lineage>
</organism>
<evidence type="ECO:0000313" key="2">
    <source>
        <dbReference type="Proteomes" id="UP000276133"/>
    </source>
</evidence>
<comment type="caution">
    <text evidence="1">The sequence shown here is derived from an EMBL/GenBank/DDBJ whole genome shotgun (WGS) entry which is preliminary data.</text>
</comment>
<sequence length="72" mass="8437">MANLNASSVEVPELTTNVNNNIFKRNMMLHFYQHSVTFFCTEFDEAKYFQPEIFFANIFKSTVLENLFSPAF</sequence>
<protein>
    <submittedName>
        <fullName evidence="1">Uncharacterized protein</fullName>
    </submittedName>
</protein>
<keyword evidence="2" id="KW-1185">Reference proteome</keyword>
<name>A0A3M7QHE6_BRAPC</name>